<protein>
    <submittedName>
        <fullName evidence="2">DUF4345 domain-containing protein</fullName>
    </submittedName>
</protein>
<feature type="transmembrane region" description="Helical" evidence="1">
    <location>
        <begin position="94"/>
        <end position="114"/>
    </location>
</feature>
<dbReference type="AlphaFoldDB" id="A0A6M1LGF5"/>
<sequence length="141" mass="14640">MLVLAIRVAALVPLIAGLAGAIGGASFLGEVAGPATDSHLRYLSGLLLGLGILAWWCAADLKRRGEVFTILVLIVALGGLARLAGVVGQGRPPMPHLLALGMELGVTPALWLWWRLARGEAETAAGSEARPADLYRWLGGA</sequence>
<feature type="transmembrane region" description="Helical" evidence="1">
    <location>
        <begin position="70"/>
        <end position="88"/>
    </location>
</feature>
<keyword evidence="3" id="KW-1185">Reference proteome</keyword>
<evidence type="ECO:0000256" key="1">
    <source>
        <dbReference type="SAM" id="Phobius"/>
    </source>
</evidence>
<reference evidence="2 3" key="1">
    <citation type="submission" date="2020-02" db="EMBL/GenBank/DDBJ databases">
        <authorList>
            <person name="Kim H.M."/>
            <person name="Jeon C.O."/>
        </authorList>
    </citation>
    <scope>NUCLEOTIDE SEQUENCE [LARGE SCALE GENOMIC DNA]</scope>
    <source>
        <strain evidence="2 3">PeD5</strain>
    </source>
</reference>
<reference evidence="2 3" key="2">
    <citation type="submission" date="2020-03" db="EMBL/GenBank/DDBJ databases">
        <title>Roseomonas stagni sp. nov., isolated from pond water in Japan.</title>
        <authorList>
            <person name="Furuhata K."/>
            <person name="Miyamoto H."/>
            <person name="Goto K."/>
        </authorList>
    </citation>
    <scope>NUCLEOTIDE SEQUENCE [LARGE SCALE GENOMIC DNA]</scope>
    <source>
        <strain evidence="2 3">PeD5</strain>
    </source>
</reference>
<name>A0A6M1LGF5_9PROT</name>
<keyword evidence="1" id="KW-0812">Transmembrane</keyword>
<keyword evidence="1" id="KW-0472">Membrane</keyword>
<proteinExistence type="predicted"/>
<dbReference type="EMBL" id="JAAIKB010000001">
    <property type="protein sequence ID" value="NGM19271.1"/>
    <property type="molecule type" value="Genomic_DNA"/>
</dbReference>
<dbReference type="RefSeq" id="WP_164693104.1">
    <property type="nucleotide sequence ID" value="NZ_JAAIKB010000001.1"/>
</dbReference>
<keyword evidence="1" id="KW-1133">Transmembrane helix</keyword>
<feature type="transmembrane region" description="Helical" evidence="1">
    <location>
        <begin position="40"/>
        <end position="58"/>
    </location>
</feature>
<dbReference type="InterPro" id="IPR025597">
    <property type="entry name" value="DUF4345"/>
</dbReference>
<organism evidence="2 3">
    <name type="scientific">Falsiroseomonas algicola</name>
    <dbReference type="NCBI Taxonomy" id="2716930"/>
    <lineage>
        <taxon>Bacteria</taxon>
        <taxon>Pseudomonadati</taxon>
        <taxon>Pseudomonadota</taxon>
        <taxon>Alphaproteobacteria</taxon>
        <taxon>Acetobacterales</taxon>
        <taxon>Roseomonadaceae</taxon>
        <taxon>Falsiroseomonas</taxon>
    </lineage>
</organism>
<evidence type="ECO:0000313" key="2">
    <source>
        <dbReference type="EMBL" id="NGM19271.1"/>
    </source>
</evidence>
<dbReference type="Proteomes" id="UP000475385">
    <property type="component" value="Unassembled WGS sequence"/>
</dbReference>
<evidence type="ECO:0000313" key="3">
    <source>
        <dbReference type="Proteomes" id="UP000475385"/>
    </source>
</evidence>
<gene>
    <name evidence="2" type="ORF">G3576_04540</name>
</gene>
<dbReference type="Pfam" id="PF14248">
    <property type="entry name" value="DUF4345"/>
    <property type="match status" value="1"/>
</dbReference>
<comment type="caution">
    <text evidence="2">The sequence shown here is derived from an EMBL/GenBank/DDBJ whole genome shotgun (WGS) entry which is preliminary data.</text>
</comment>
<accession>A0A6M1LGF5</accession>